<dbReference type="Proteomes" id="UP000055035">
    <property type="component" value="Unassembled WGS sequence"/>
</dbReference>
<protein>
    <recommendedName>
        <fullName evidence="4">Stress-induced bacterial acidophilic repeat motif protein</fullName>
    </recommendedName>
</protein>
<accession>A0A0W0V8I2</accession>
<organism evidence="2 3">
    <name type="scientific">Legionella jordanis</name>
    <dbReference type="NCBI Taxonomy" id="456"/>
    <lineage>
        <taxon>Bacteria</taxon>
        <taxon>Pseudomonadati</taxon>
        <taxon>Pseudomonadota</taxon>
        <taxon>Gammaproteobacteria</taxon>
        <taxon>Legionellales</taxon>
        <taxon>Legionellaceae</taxon>
        <taxon>Legionella</taxon>
    </lineage>
</organism>
<reference evidence="2 3" key="1">
    <citation type="submission" date="2015-11" db="EMBL/GenBank/DDBJ databases">
        <title>Genomic analysis of 38 Legionella species identifies large and diverse effector repertoires.</title>
        <authorList>
            <person name="Burstein D."/>
            <person name="Amaro F."/>
            <person name="Zusman T."/>
            <person name="Lifshitz Z."/>
            <person name="Cohen O."/>
            <person name="Gilbert J.A."/>
            <person name="Pupko T."/>
            <person name="Shuman H.A."/>
            <person name="Segal G."/>
        </authorList>
    </citation>
    <scope>NUCLEOTIDE SEQUENCE [LARGE SCALE GENOMIC DNA]</scope>
    <source>
        <strain evidence="2 3">BL-540</strain>
    </source>
</reference>
<dbReference type="AlphaFoldDB" id="A0A0W0V8I2"/>
<evidence type="ECO:0000256" key="1">
    <source>
        <dbReference type="SAM" id="MobiDB-lite"/>
    </source>
</evidence>
<dbReference type="OrthoDB" id="5651062at2"/>
<gene>
    <name evidence="2" type="ORF">Ljor_0718</name>
</gene>
<dbReference type="EMBL" id="LNYJ01000011">
    <property type="protein sequence ID" value="KTD16412.1"/>
    <property type="molecule type" value="Genomic_DNA"/>
</dbReference>
<comment type="caution">
    <text evidence="2">The sequence shown here is derived from an EMBL/GenBank/DDBJ whole genome shotgun (WGS) entry which is preliminary data.</text>
</comment>
<feature type="region of interest" description="Disordered" evidence="1">
    <location>
        <begin position="1"/>
        <end position="61"/>
    </location>
</feature>
<evidence type="ECO:0000313" key="2">
    <source>
        <dbReference type="EMBL" id="KTD16412.1"/>
    </source>
</evidence>
<evidence type="ECO:0000313" key="3">
    <source>
        <dbReference type="Proteomes" id="UP000055035"/>
    </source>
</evidence>
<name>A0A0W0V8I2_9GAMM</name>
<keyword evidence="3" id="KW-1185">Reference proteome</keyword>
<evidence type="ECO:0008006" key="4">
    <source>
        <dbReference type="Google" id="ProtNLM"/>
    </source>
</evidence>
<dbReference type="PATRIC" id="fig|456.5.peg.761"/>
<proteinExistence type="predicted"/>
<feature type="compositionally biased region" description="Basic and acidic residues" evidence="1">
    <location>
        <begin position="7"/>
        <end position="61"/>
    </location>
</feature>
<dbReference type="RefSeq" id="WP_058470267.1">
    <property type="nucleotide sequence ID" value="NZ_CAAAIC010000004.1"/>
</dbReference>
<sequence length="61" mass="6366">MAGTSEGGKKAAETRGRESLSEAGRKGGKAADHKQAAQTRGHESLSRAGEKGGRRSNRDND</sequence>